<evidence type="ECO:0000256" key="2">
    <source>
        <dbReference type="SAM" id="SignalP"/>
    </source>
</evidence>
<feature type="compositionally biased region" description="Polar residues" evidence="1">
    <location>
        <begin position="77"/>
        <end position="87"/>
    </location>
</feature>
<evidence type="ECO:0000256" key="1">
    <source>
        <dbReference type="SAM" id="MobiDB-lite"/>
    </source>
</evidence>
<sequence>MKAHLVLQLMVFMIVTKFEDDGAEFRRLGILPLTVETLQNPQNLLSRTSAPQDLTQTIQRWASNCNSCSEAEMAPPQTLSVTSSGQRRASKPGTGVSGPGAPARNQVHNIDQKTWPTQASF</sequence>
<proteinExistence type="predicted"/>
<evidence type="ECO:0000313" key="3">
    <source>
        <dbReference type="EMBL" id="OJD11266.1"/>
    </source>
</evidence>
<keyword evidence="4" id="KW-1185">Reference proteome</keyword>
<reference evidence="3 4" key="1">
    <citation type="submission" date="2015-07" db="EMBL/GenBank/DDBJ databases">
        <title>Emmonsia species relationships and genome sequence.</title>
        <authorList>
            <consortium name="The Broad Institute Genomics Platform"/>
            <person name="Cuomo C.A."/>
            <person name="Munoz J.F."/>
            <person name="Imamovic A."/>
            <person name="Priest M.E."/>
            <person name="Young S."/>
            <person name="Clay O.K."/>
            <person name="McEwen J.G."/>
        </authorList>
    </citation>
    <scope>NUCLEOTIDE SEQUENCE [LARGE SCALE GENOMIC DNA]</scope>
    <source>
        <strain evidence="3 4">UAMH 9510</strain>
    </source>
</reference>
<comment type="caution">
    <text evidence="3">The sequence shown here is derived from an EMBL/GenBank/DDBJ whole genome shotgun (WGS) entry which is preliminary data.</text>
</comment>
<feature type="signal peptide" evidence="2">
    <location>
        <begin position="1"/>
        <end position="18"/>
    </location>
</feature>
<accession>A0A1J9P5V4</accession>
<gene>
    <name evidence="3" type="ORF">AJ78_07931</name>
</gene>
<dbReference type="OrthoDB" id="5372703at2759"/>
<dbReference type="EMBL" id="LGRN01000576">
    <property type="protein sequence ID" value="OJD11266.1"/>
    <property type="molecule type" value="Genomic_DNA"/>
</dbReference>
<name>A0A1J9P5V4_9EURO</name>
<feature type="region of interest" description="Disordered" evidence="1">
    <location>
        <begin position="72"/>
        <end position="121"/>
    </location>
</feature>
<evidence type="ECO:0000313" key="4">
    <source>
        <dbReference type="Proteomes" id="UP000182235"/>
    </source>
</evidence>
<dbReference type="Proteomes" id="UP000182235">
    <property type="component" value="Unassembled WGS sequence"/>
</dbReference>
<dbReference type="AlphaFoldDB" id="A0A1J9P5V4"/>
<organism evidence="3 4">
    <name type="scientific">Emergomyces pasteurianus Ep9510</name>
    <dbReference type="NCBI Taxonomy" id="1447872"/>
    <lineage>
        <taxon>Eukaryota</taxon>
        <taxon>Fungi</taxon>
        <taxon>Dikarya</taxon>
        <taxon>Ascomycota</taxon>
        <taxon>Pezizomycotina</taxon>
        <taxon>Eurotiomycetes</taxon>
        <taxon>Eurotiomycetidae</taxon>
        <taxon>Onygenales</taxon>
        <taxon>Ajellomycetaceae</taxon>
        <taxon>Emergomyces</taxon>
    </lineage>
</organism>
<protein>
    <submittedName>
        <fullName evidence="3">Uncharacterized protein</fullName>
    </submittedName>
</protein>
<feature type="chain" id="PRO_5009656444" evidence="2">
    <location>
        <begin position="19"/>
        <end position="121"/>
    </location>
</feature>
<keyword evidence="2" id="KW-0732">Signal</keyword>
<dbReference type="VEuPathDB" id="FungiDB:AJ78_07931"/>
<feature type="compositionally biased region" description="Polar residues" evidence="1">
    <location>
        <begin position="106"/>
        <end position="121"/>
    </location>
</feature>